<evidence type="ECO:0000313" key="10">
    <source>
        <dbReference type="Proteomes" id="UP000094112"/>
    </source>
</evidence>
<organism evidence="9 10">
    <name type="scientific">Wickerhamomyces anomalus (strain ATCC 58044 / CBS 1984 / NCYC 433 / NRRL Y-366-8)</name>
    <name type="common">Yeast</name>
    <name type="synonym">Hansenula anomala</name>
    <dbReference type="NCBI Taxonomy" id="683960"/>
    <lineage>
        <taxon>Eukaryota</taxon>
        <taxon>Fungi</taxon>
        <taxon>Dikarya</taxon>
        <taxon>Ascomycota</taxon>
        <taxon>Saccharomycotina</taxon>
        <taxon>Saccharomycetes</taxon>
        <taxon>Phaffomycetales</taxon>
        <taxon>Wickerhamomycetaceae</taxon>
        <taxon>Wickerhamomyces</taxon>
    </lineage>
</organism>
<dbReference type="STRING" id="683960.A0A1E3NVS1"/>
<dbReference type="AlphaFoldDB" id="A0A1E3NVS1"/>
<keyword evidence="10" id="KW-1185">Reference proteome</keyword>
<dbReference type="SMART" id="SM00829">
    <property type="entry name" value="PKS_ER"/>
    <property type="match status" value="1"/>
</dbReference>
<dbReference type="RefSeq" id="XP_019036516.1">
    <property type="nucleotide sequence ID" value="XM_019182375.1"/>
</dbReference>
<dbReference type="SUPFAM" id="SSF50129">
    <property type="entry name" value="GroES-like"/>
    <property type="match status" value="1"/>
</dbReference>
<evidence type="ECO:0000256" key="2">
    <source>
        <dbReference type="ARBA" id="ARBA00008072"/>
    </source>
</evidence>
<evidence type="ECO:0000256" key="7">
    <source>
        <dbReference type="RuleBase" id="RU361277"/>
    </source>
</evidence>
<dbReference type="InterPro" id="IPR045306">
    <property type="entry name" value="SDH-like"/>
</dbReference>
<dbReference type="InterPro" id="IPR011032">
    <property type="entry name" value="GroES-like_sf"/>
</dbReference>
<evidence type="ECO:0000256" key="5">
    <source>
        <dbReference type="ARBA" id="ARBA00023002"/>
    </source>
</evidence>
<dbReference type="InterPro" id="IPR013149">
    <property type="entry name" value="ADH-like_C"/>
</dbReference>
<dbReference type="PROSITE" id="PS00059">
    <property type="entry name" value="ADH_ZINC"/>
    <property type="match status" value="1"/>
</dbReference>
<name>A0A1E3NVS1_WICAA</name>
<dbReference type="InterPro" id="IPR013154">
    <property type="entry name" value="ADH-like_N"/>
</dbReference>
<dbReference type="GO" id="GO:0003939">
    <property type="term" value="F:L-iditol 2-dehydrogenase (NAD+) activity"/>
    <property type="evidence" value="ECO:0007669"/>
    <property type="project" value="TreeGrafter"/>
</dbReference>
<sequence length="353" mass="37991">MSNPSIVLKDKGQIVLENRPVPEIRDDHYVKIAIKKTGICGSDVHYYLHGRCGTFVVNAPMVLGHESSGVIVEVGKAVTRVKVGDNVAIEPGIPDRFGDEFKTGHYNLCPHMAFAATPPYDGTLARYYLMPEDFVVKLPDHVSLDEGALVEPLSVAVHAAKLGGIKFNSKVAVFGAGPVGLLAAGAARALGASEVLVVDIFDTKLELAKKIGATHVYNSLKKGDFVTEVLKQLGGRPDVILEASGAEIAIQNGLALVKTGGSFVQVGMGKDFVSFPIAQMTERELTVKGNFRYCHGDYQDAVDMISSGKINVKQIITHRFKFKDAKAAYDNIVKNGKDVIKTIIDGPEDTSKL</sequence>
<dbReference type="InterPro" id="IPR036291">
    <property type="entry name" value="NAD(P)-bd_dom_sf"/>
</dbReference>
<evidence type="ECO:0000256" key="1">
    <source>
        <dbReference type="ARBA" id="ARBA00001947"/>
    </source>
</evidence>
<dbReference type="SUPFAM" id="SSF51735">
    <property type="entry name" value="NAD(P)-binding Rossmann-fold domains"/>
    <property type="match status" value="1"/>
</dbReference>
<comment type="similarity">
    <text evidence="2 7">Belongs to the zinc-containing alcohol dehydrogenase family.</text>
</comment>
<keyword evidence="3 7" id="KW-0479">Metal-binding</keyword>
<dbReference type="PANTHER" id="PTHR43161">
    <property type="entry name" value="SORBITOL DEHYDROGENASE"/>
    <property type="match status" value="1"/>
</dbReference>
<dbReference type="PANTHER" id="PTHR43161:SF9">
    <property type="entry name" value="SORBITOL DEHYDROGENASE"/>
    <property type="match status" value="1"/>
</dbReference>
<comment type="cofactor">
    <cofactor evidence="1 7">
        <name>Zn(2+)</name>
        <dbReference type="ChEBI" id="CHEBI:29105"/>
    </cofactor>
</comment>
<keyword evidence="6" id="KW-0520">NAD</keyword>
<dbReference type="CDD" id="cd05285">
    <property type="entry name" value="sorbitol_DH"/>
    <property type="match status" value="1"/>
</dbReference>
<evidence type="ECO:0000256" key="6">
    <source>
        <dbReference type="ARBA" id="ARBA00023027"/>
    </source>
</evidence>
<keyword evidence="5" id="KW-0560">Oxidoreductase</keyword>
<dbReference type="EMBL" id="KV454214">
    <property type="protein sequence ID" value="ODQ57309.1"/>
    <property type="molecule type" value="Genomic_DNA"/>
</dbReference>
<dbReference type="InterPro" id="IPR002328">
    <property type="entry name" value="ADH_Zn_CS"/>
</dbReference>
<feature type="domain" description="Enoyl reductase (ER)" evidence="8">
    <location>
        <begin position="12"/>
        <end position="340"/>
    </location>
</feature>
<protein>
    <recommendedName>
        <fullName evidence="8">Enoyl reductase (ER) domain-containing protein</fullName>
    </recommendedName>
</protein>
<accession>A0A1E3NVS1</accession>
<reference evidence="9 10" key="1">
    <citation type="journal article" date="2016" name="Proc. Natl. Acad. Sci. U.S.A.">
        <title>Comparative genomics of biotechnologically important yeasts.</title>
        <authorList>
            <person name="Riley R."/>
            <person name="Haridas S."/>
            <person name="Wolfe K.H."/>
            <person name="Lopes M.R."/>
            <person name="Hittinger C.T."/>
            <person name="Goeker M."/>
            <person name="Salamov A.A."/>
            <person name="Wisecaver J.H."/>
            <person name="Long T.M."/>
            <person name="Calvey C.H."/>
            <person name="Aerts A.L."/>
            <person name="Barry K.W."/>
            <person name="Choi C."/>
            <person name="Clum A."/>
            <person name="Coughlan A.Y."/>
            <person name="Deshpande S."/>
            <person name="Douglass A.P."/>
            <person name="Hanson S.J."/>
            <person name="Klenk H.-P."/>
            <person name="LaButti K.M."/>
            <person name="Lapidus A."/>
            <person name="Lindquist E.A."/>
            <person name="Lipzen A.M."/>
            <person name="Meier-Kolthoff J.P."/>
            <person name="Ohm R.A."/>
            <person name="Otillar R.P."/>
            <person name="Pangilinan J.L."/>
            <person name="Peng Y."/>
            <person name="Rokas A."/>
            <person name="Rosa C.A."/>
            <person name="Scheuner C."/>
            <person name="Sibirny A.A."/>
            <person name="Slot J.C."/>
            <person name="Stielow J.B."/>
            <person name="Sun H."/>
            <person name="Kurtzman C.P."/>
            <person name="Blackwell M."/>
            <person name="Grigoriev I.V."/>
            <person name="Jeffries T.W."/>
        </authorList>
    </citation>
    <scope>NUCLEOTIDE SEQUENCE [LARGE SCALE GENOMIC DNA]</scope>
    <source>
        <strain evidence="10">ATCC 58044 / CBS 1984 / NCYC 433 / NRRL Y-366-8</strain>
    </source>
</reference>
<dbReference type="Gene3D" id="3.40.50.720">
    <property type="entry name" value="NAD(P)-binding Rossmann-like Domain"/>
    <property type="match status" value="1"/>
</dbReference>
<keyword evidence="4 7" id="KW-0862">Zinc</keyword>
<dbReference type="InterPro" id="IPR020843">
    <property type="entry name" value="ER"/>
</dbReference>
<dbReference type="FunFam" id="3.40.50.720:FF:000068">
    <property type="entry name" value="Sorbitol dehydrogenase"/>
    <property type="match status" value="1"/>
</dbReference>
<dbReference type="OrthoDB" id="3941538at2759"/>
<dbReference type="GeneID" id="30199621"/>
<dbReference type="Pfam" id="PF00107">
    <property type="entry name" value="ADH_zinc_N"/>
    <property type="match status" value="1"/>
</dbReference>
<dbReference type="GO" id="GO:0006062">
    <property type="term" value="P:sorbitol catabolic process"/>
    <property type="evidence" value="ECO:0007669"/>
    <property type="project" value="TreeGrafter"/>
</dbReference>
<dbReference type="Proteomes" id="UP000094112">
    <property type="component" value="Unassembled WGS sequence"/>
</dbReference>
<evidence type="ECO:0000256" key="4">
    <source>
        <dbReference type="ARBA" id="ARBA00022833"/>
    </source>
</evidence>
<gene>
    <name evidence="9" type="ORF">WICANDRAFT_35934</name>
</gene>
<proteinExistence type="inferred from homology"/>
<evidence type="ECO:0000256" key="3">
    <source>
        <dbReference type="ARBA" id="ARBA00022723"/>
    </source>
</evidence>
<evidence type="ECO:0000259" key="8">
    <source>
        <dbReference type="SMART" id="SM00829"/>
    </source>
</evidence>
<dbReference type="Gene3D" id="3.90.180.10">
    <property type="entry name" value="Medium-chain alcohol dehydrogenases, catalytic domain"/>
    <property type="match status" value="1"/>
</dbReference>
<dbReference type="Pfam" id="PF08240">
    <property type="entry name" value="ADH_N"/>
    <property type="match status" value="1"/>
</dbReference>
<evidence type="ECO:0000313" key="9">
    <source>
        <dbReference type="EMBL" id="ODQ57309.1"/>
    </source>
</evidence>
<dbReference type="GO" id="GO:0008270">
    <property type="term" value="F:zinc ion binding"/>
    <property type="evidence" value="ECO:0007669"/>
    <property type="project" value="InterPro"/>
</dbReference>